<comment type="pathway">
    <text evidence="4">Amino-acid biosynthesis; L-leucine biosynthesis; L-leucine from 3-methyl-2-oxobutanoate: step 2/4.</text>
</comment>
<evidence type="ECO:0000256" key="3">
    <source>
        <dbReference type="ARBA" id="ARBA00002695"/>
    </source>
</evidence>
<dbReference type="InterPro" id="IPR050067">
    <property type="entry name" value="IPM_dehydratase_rel_enz"/>
</dbReference>
<evidence type="ECO:0000256" key="1">
    <source>
        <dbReference type="ARBA" id="ARBA00000491"/>
    </source>
</evidence>
<evidence type="ECO:0000256" key="10">
    <source>
        <dbReference type="ARBA" id="ARBA00022723"/>
    </source>
</evidence>
<dbReference type="InterPro" id="IPR015931">
    <property type="entry name" value="Acnase/IPM_dHydase_lsu_aba_1/3"/>
</dbReference>
<dbReference type="EC" id="4.2.1.33" evidence="6"/>
<reference evidence="16 17" key="1">
    <citation type="submission" date="2018-12" db="EMBL/GenBank/DDBJ databases">
        <authorList>
            <consortium name="Pathogen Informatics"/>
        </authorList>
    </citation>
    <scope>NUCLEOTIDE SEQUENCE [LARGE SCALE GENOMIC DNA]</scope>
    <source>
        <strain evidence="16 17">NCTC9695</strain>
    </source>
</reference>
<name>A0A447TCJ7_CHRVL</name>
<dbReference type="GO" id="GO:0003861">
    <property type="term" value="F:3-isopropylmalate dehydratase activity"/>
    <property type="evidence" value="ECO:0007669"/>
    <property type="project" value="UniProtKB-EC"/>
</dbReference>
<dbReference type="SUPFAM" id="SSF53732">
    <property type="entry name" value="Aconitase iron-sulfur domain"/>
    <property type="match status" value="1"/>
</dbReference>
<dbReference type="AlphaFoldDB" id="A0A447TCJ7"/>
<dbReference type="InterPro" id="IPR036008">
    <property type="entry name" value="Aconitase_4Fe-4S_dom"/>
</dbReference>
<dbReference type="PANTHER" id="PTHR43822">
    <property type="entry name" value="HOMOACONITASE, MITOCHONDRIAL-RELATED"/>
    <property type="match status" value="1"/>
</dbReference>
<dbReference type="Pfam" id="PF00330">
    <property type="entry name" value="Aconitase"/>
    <property type="match status" value="1"/>
</dbReference>
<evidence type="ECO:0000313" key="17">
    <source>
        <dbReference type="Proteomes" id="UP000275777"/>
    </source>
</evidence>
<keyword evidence="9" id="KW-0028">Amino-acid biosynthesis</keyword>
<evidence type="ECO:0000256" key="2">
    <source>
        <dbReference type="ARBA" id="ARBA00001966"/>
    </source>
</evidence>
<dbReference type="PANTHER" id="PTHR43822:SF9">
    <property type="entry name" value="3-ISOPROPYLMALATE DEHYDRATASE"/>
    <property type="match status" value="1"/>
</dbReference>
<accession>A0A447TCJ7</accession>
<keyword evidence="13 16" id="KW-0456">Lyase</keyword>
<protein>
    <recommendedName>
        <fullName evidence="6">3-isopropylmalate dehydratase</fullName>
        <ecNumber evidence="6">4.2.1.33</ecNumber>
    </recommendedName>
</protein>
<keyword evidence="7" id="KW-0432">Leucine biosynthesis</keyword>
<evidence type="ECO:0000256" key="9">
    <source>
        <dbReference type="ARBA" id="ARBA00022605"/>
    </source>
</evidence>
<keyword evidence="8" id="KW-0004">4Fe-4S</keyword>
<evidence type="ECO:0000313" key="16">
    <source>
        <dbReference type="EMBL" id="VEB42584.1"/>
    </source>
</evidence>
<keyword evidence="11" id="KW-0408">Iron</keyword>
<dbReference type="GO" id="GO:0009098">
    <property type="term" value="P:L-leucine biosynthetic process"/>
    <property type="evidence" value="ECO:0007669"/>
    <property type="project" value="UniProtKB-KW"/>
</dbReference>
<evidence type="ECO:0000256" key="8">
    <source>
        <dbReference type="ARBA" id="ARBA00022485"/>
    </source>
</evidence>
<evidence type="ECO:0000256" key="11">
    <source>
        <dbReference type="ARBA" id="ARBA00023004"/>
    </source>
</evidence>
<evidence type="ECO:0000256" key="6">
    <source>
        <dbReference type="ARBA" id="ARBA00011998"/>
    </source>
</evidence>
<comment type="function">
    <text evidence="3">Catalyzes the isomerization between 2-isopropylmalate and 3-isopropylmalate, via the formation of 2-isopropylmaleate.</text>
</comment>
<evidence type="ECO:0000256" key="12">
    <source>
        <dbReference type="ARBA" id="ARBA00023014"/>
    </source>
</evidence>
<comment type="catalytic activity">
    <reaction evidence="1">
        <text>(2R,3S)-3-isopropylmalate = (2S)-2-isopropylmalate</text>
        <dbReference type="Rhea" id="RHEA:32287"/>
        <dbReference type="ChEBI" id="CHEBI:1178"/>
        <dbReference type="ChEBI" id="CHEBI:35121"/>
        <dbReference type="EC" id="4.2.1.33"/>
    </reaction>
</comment>
<dbReference type="GO" id="GO:0051539">
    <property type="term" value="F:4 iron, 4 sulfur cluster binding"/>
    <property type="evidence" value="ECO:0007669"/>
    <property type="project" value="UniProtKB-KW"/>
</dbReference>
<evidence type="ECO:0000256" key="13">
    <source>
        <dbReference type="ARBA" id="ARBA00023239"/>
    </source>
</evidence>
<evidence type="ECO:0000256" key="4">
    <source>
        <dbReference type="ARBA" id="ARBA00004729"/>
    </source>
</evidence>
<evidence type="ECO:0000259" key="15">
    <source>
        <dbReference type="Pfam" id="PF00330"/>
    </source>
</evidence>
<dbReference type="Gene3D" id="3.30.499.10">
    <property type="entry name" value="Aconitase, domain 3"/>
    <property type="match status" value="1"/>
</dbReference>
<keyword evidence="10" id="KW-0479">Metal-binding</keyword>
<evidence type="ECO:0000256" key="5">
    <source>
        <dbReference type="ARBA" id="ARBA00011271"/>
    </source>
</evidence>
<dbReference type="GO" id="GO:0046872">
    <property type="term" value="F:metal ion binding"/>
    <property type="evidence" value="ECO:0007669"/>
    <property type="project" value="UniProtKB-KW"/>
</dbReference>
<proteinExistence type="predicted"/>
<gene>
    <name evidence="16" type="primary">leuC_3</name>
    <name evidence="16" type="ORF">NCTC9695_03034</name>
</gene>
<organism evidence="16 17">
    <name type="scientific">Chromobacterium violaceum</name>
    <dbReference type="NCBI Taxonomy" id="536"/>
    <lineage>
        <taxon>Bacteria</taxon>
        <taxon>Pseudomonadati</taxon>
        <taxon>Pseudomonadota</taxon>
        <taxon>Betaproteobacteria</taxon>
        <taxon>Neisseriales</taxon>
        <taxon>Chromobacteriaceae</taxon>
        <taxon>Chromobacterium</taxon>
    </lineage>
</organism>
<dbReference type="InterPro" id="IPR001030">
    <property type="entry name" value="Acoase/IPM_deHydtase_lsu_aba"/>
</dbReference>
<evidence type="ECO:0000256" key="7">
    <source>
        <dbReference type="ARBA" id="ARBA00022430"/>
    </source>
</evidence>
<evidence type="ECO:0000256" key="14">
    <source>
        <dbReference type="ARBA" id="ARBA00023304"/>
    </source>
</evidence>
<comment type="subunit">
    <text evidence="5">Heterodimer of LeuC and LeuD.</text>
</comment>
<dbReference type="EMBL" id="LR134182">
    <property type="protein sequence ID" value="VEB42584.1"/>
    <property type="molecule type" value="Genomic_DNA"/>
</dbReference>
<dbReference type="Proteomes" id="UP000275777">
    <property type="component" value="Chromosome"/>
</dbReference>
<sequence length="189" mass="20589">MTALQTPPQTLYQKLVETHTVARLDSQNVLLYADLHIMNEYTSPQAFAGLSEAGRGVLQPGQNVAVVDHIVPTHPAAIRIIEEADSALQASNLRKNCDFHGIPLFDANDRFQGIEHVIAPELGMIRPGMVVLCGDSHTTTYGALGPWVSASAPLKSSMCWRPRPWCIAWRGRCASTLPASCRPAPPPRT</sequence>
<feature type="domain" description="Aconitase/3-isopropylmalate dehydratase large subunit alpha/beta/alpha" evidence="15">
    <location>
        <begin position="14"/>
        <end position="145"/>
    </location>
</feature>
<keyword evidence="14" id="KW-0100">Branched-chain amino acid biosynthesis</keyword>
<keyword evidence="12" id="KW-0411">Iron-sulfur</keyword>
<comment type="cofactor">
    <cofactor evidence="2">
        <name>[4Fe-4S] cluster</name>
        <dbReference type="ChEBI" id="CHEBI:49883"/>
    </cofactor>
</comment>